<gene>
    <name evidence="1" type="primary">AlNc14C120G6642</name>
    <name evidence="1" type="ORF">ALNC14_075050</name>
</gene>
<dbReference type="AlphaFoldDB" id="F0WJB5"/>
<organism evidence="1">
    <name type="scientific">Albugo laibachii Nc14</name>
    <dbReference type="NCBI Taxonomy" id="890382"/>
    <lineage>
        <taxon>Eukaryota</taxon>
        <taxon>Sar</taxon>
        <taxon>Stramenopiles</taxon>
        <taxon>Oomycota</taxon>
        <taxon>Peronosporomycetes</taxon>
        <taxon>Albuginales</taxon>
        <taxon>Albuginaceae</taxon>
        <taxon>Albugo</taxon>
    </lineage>
</organism>
<name>F0WJB5_9STRA</name>
<reference evidence="1" key="1">
    <citation type="journal article" date="2011" name="PLoS Biol.">
        <title>Gene gain and loss during evolution of obligate parasitism in the white rust pathogen of Arabidopsis thaliana.</title>
        <authorList>
            <person name="Kemen E."/>
            <person name="Gardiner A."/>
            <person name="Schultz-Larsen T."/>
            <person name="Kemen A.C."/>
            <person name="Balmuth A.L."/>
            <person name="Robert-Seilaniantz A."/>
            <person name="Bailey K."/>
            <person name="Holub E."/>
            <person name="Studholme D.J."/>
            <person name="Maclean D."/>
            <person name="Jones J.D."/>
        </authorList>
    </citation>
    <scope>NUCLEOTIDE SEQUENCE</scope>
</reference>
<dbReference type="EMBL" id="FR824165">
    <property type="protein sequence ID" value="CCA21362.1"/>
    <property type="molecule type" value="Genomic_DNA"/>
</dbReference>
<sequence>MAGSKRMQPIDAIKHLQVVLQTLAPVRCPQVVPSGCTYDTEMLYKICITEKQRNALENYLQQFGESNLQVIGTFDADNMCYKIERLMRMDTDDRALHQLHYVLETNLNDPQRSSEILQHFLKQNGYKSTDRVTAQQCWNAAFALQVAIRALPPPQITFTFGKSSRVLQAQDDLIGILSPLVVSCNRKKDRKK</sequence>
<reference evidence="1" key="2">
    <citation type="submission" date="2011-02" db="EMBL/GenBank/DDBJ databases">
        <authorList>
            <person name="MacLean D."/>
        </authorList>
    </citation>
    <scope>NUCLEOTIDE SEQUENCE</scope>
</reference>
<dbReference type="HOGENOM" id="CLU_106947_0_0_1"/>
<evidence type="ECO:0000313" key="1">
    <source>
        <dbReference type="EMBL" id="CCA21362.1"/>
    </source>
</evidence>
<proteinExistence type="predicted"/>
<accession>F0WJB5</accession>
<protein>
    <submittedName>
        <fullName evidence="1">Uncharacterized protein AlNc14C120G6642</fullName>
    </submittedName>
</protein>